<evidence type="ECO:0000313" key="3">
    <source>
        <dbReference type="Proteomes" id="UP001190700"/>
    </source>
</evidence>
<dbReference type="EMBL" id="LGRX02022806">
    <property type="protein sequence ID" value="KAK3255263.1"/>
    <property type="molecule type" value="Genomic_DNA"/>
</dbReference>
<feature type="signal peptide" evidence="1">
    <location>
        <begin position="1"/>
        <end position="15"/>
    </location>
</feature>
<feature type="chain" id="PRO_5042095238" description="Secreted protein" evidence="1">
    <location>
        <begin position="16"/>
        <end position="78"/>
    </location>
</feature>
<evidence type="ECO:0000313" key="2">
    <source>
        <dbReference type="EMBL" id="KAK3255263.1"/>
    </source>
</evidence>
<organism evidence="2 3">
    <name type="scientific">Cymbomonas tetramitiformis</name>
    <dbReference type="NCBI Taxonomy" id="36881"/>
    <lineage>
        <taxon>Eukaryota</taxon>
        <taxon>Viridiplantae</taxon>
        <taxon>Chlorophyta</taxon>
        <taxon>Pyramimonadophyceae</taxon>
        <taxon>Pyramimonadales</taxon>
        <taxon>Pyramimonadaceae</taxon>
        <taxon>Cymbomonas</taxon>
    </lineage>
</organism>
<accession>A0AAE0F8Z5</accession>
<name>A0AAE0F8Z5_9CHLO</name>
<reference evidence="2 3" key="1">
    <citation type="journal article" date="2015" name="Genome Biol. Evol.">
        <title>Comparative Genomics of a Bacterivorous Green Alga Reveals Evolutionary Causalities and Consequences of Phago-Mixotrophic Mode of Nutrition.</title>
        <authorList>
            <person name="Burns J.A."/>
            <person name="Paasch A."/>
            <person name="Narechania A."/>
            <person name="Kim E."/>
        </authorList>
    </citation>
    <scope>NUCLEOTIDE SEQUENCE [LARGE SCALE GENOMIC DNA]</scope>
    <source>
        <strain evidence="2 3">PLY_AMNH</strain>
    </source>
</reference>
<evidence type="ECO:0000256" key="1">
    <source>
        <dbReference type="SAM" id="SignalP"/>
    </source>
</evidence>
<protein>
    <recommendedName>
        <fullName evidence="4">Secreted protein</fullName>
    </recommendedName>
</protein>
<dbReference type="Proteomes" id="UP001190700">
    <property type="component" value="Unassembled WGS sequence"/>
</dbReference>
<comment type="caution">
    <text evidence="2">The sequence shown here is derived from an EMBL/GenBank/DDBJ whole genome shotgun (WGS) entry which is preliminary data.</text>
</comment>
<sequence>MMWLPCPSAFRLVGASPMATLFWTMCLPMPTFFVVDDEEDTWPAYRSAPVWMPFFAGSTAAGLSISDVTPLDVPDKTP</sequence>
<evidence type="ECO:0008006" key="4">
    <source>
        <dbReference type="Google" id="ProtNLM"/>
    </source>
</evidence>
<keyword evidence="3" id="KW-1185">Reference proteome</keyword>
<proteinExistence type="predicted"/>
<keyword evidence="1" id="KW-0732">Signal</keyword>
<dbReference type="AlphaFoldDB" id="A0AAE0F8Z5"/>
<gene>
    <name evidence="2" type="ORF">CYMTET_35546</name>
</gene>